<accession>A0AAE4BNA6</accession>
<dbReference type="RefSeq" id="WP_309855118.1">
    <property type="nucleotide sequence ID" value="NZ_JAVDQJ010000005.1"/>
</dbReference>
<reference evidence="1" key="1">
    <citation type="submission" date="2023-07" db="EMBL/GenBank/DDBJ databases">
        <title>Sorghum-associated microbial communities from plants grown in Nebraska, USA.</title>
        <authorList>
            <person name="Schachtman D."/>
        </authorList>
    </citation>
    <scope>NUCLEOTIDE SEQUENCE</scope>
    <source>
        <strain evidence="1">BE330</strain>
    </source>
</reference>
<dbReference type="EMBL" id="JAVDQK010000004">
    <property type="protein sequence ID" value="MDR6218541.1"/>
    <property type="molecule type" value="Genomic_DNA"/>
</dbReference>
<organism evidence="1 2">
    <name type="scientific">Deinococcus soli</name>
    <name type="common">ex Cha et al. 2016</name>
    <dbReference type="NCBI Taxonomy" id="1309411"/>
    <lineage>
        <taxon>Bacteria</taxon>
        <taxon>Thermotogati</taxon>
        <taxon>Deinococcota</taxon>
        <taxon>Deinococci</taxon>
        <taxon>Deinococcales</taxon>
        <taxon>Deinococcaceae</taxon>
        <taxon>Deinococcus</taxon>
    </lineage>
</organism>
<sequence>MHVAPAGQMAGGRETLRGMNRVAAAELEERGVYRLNSRNLRVGVWVAARGGFLGIREKFGQRYLAFEALREQGGTAVPLERLATWDVPPGVALRESIGTVDSLECRRLRWEEPGWVYADSGLGVPEGVQAVTVGNGPLFSHLDDVQEDLEWEA</sequence>
<protein>
    <submittedName>
        <fullName evidence="1">Uncharacterized protein</fullName>
    </submittedName>
</protein>
<gene>
    <name evidence="1" type="ORF">J2Y00_002104</name>
</gene>
<name>A0AAE4BNA6_9DEIO</name>
<dbReference type="Proteomes" id="UP001185331">
    <property type="component" value="Unassembled WGS sequence"/>
</dbReference>
<comment type="caution">
    <text evidence="1">The sequence shown here is derived from an EMBL/GenBank/DDBJ whole genome shotgun (WGS) entry which is preliminary data.</text>
</comment>
<evidence type="ECO:0000313" key="1">
    <source>
        <dbReference type="EMBL" id="MDR6218541.1"/>
    </source>
</evidence>
<dbReference type="AlphaFoldDB" id="A0AAE4BNA6"/>
<proteinExistence type="predicted"/>
<evidence type="ECO:0000313" key="2">
    <source>
        <dbReference type="Proteomes" id="UP001185331"/>
    </source>
</evidence>